<evidence type="ECO:0000313" key="2">
    <source>
        <dbReference type="EMBL" id="RUQ60436.1"/>
    </source>
</evidence>
<feature type="transmembrane region" description="Helical" evidence="1">
    <location>
        <begin position="66"/>
        <end position="83"/>
    </location>
</feature>
<keyword evidence="1" id="KW-0472">Membrane</keyword>
<evidence type="ECO:0000256" key="1">
    <source>
        <dbReference type="SAM" id="Phobius"/>
    </source>
</evidence>
<organism evidence="2 3">
    <name type="scientific">Azospirillum doebereinerae</name>
    <dbReference type="NCBI Taxonomy" id="92933"/>
    <lineage>
        <taxon>Bacteria</taxon>
        <taxon>Pseudomonadati</taxon>
        <taxon>Pseudomonadota</taxon>
        <taxon>Alphaproteobacteria</taxon>
        <taxon>Rhodospirillales</taxon>
        <taxon>Azospirillaceae</taxon>
        <taxon>Azospirillum</taxon>
    </lineage>
</organism>
<dbReference type="RefSeq" id="WP_127005111.1">
    <property type="nucleotide sequence ID" value="NZ_CP173191.1"/>
</dbReference>
<proteinExistence type="predicted"/>
<reference evidence="2 3" key="1">
    <citation type="submission" date="2018-12" db="EMBL/GenBank/DDBJ databases">
        <authorList>
            <person name="Yang Y."/>
        </authorList>
    </citation>
    <scope>NUCLEOTIDE SEQUENCE [LARGE SCALE GENOMIC DNA]</scope>
    <source>
        <strain evidence="2 3">GSF71</strain>
    </source>
</reference>
<feature type="transmembrane region" description="Helical" evidence="1">
    <location>
        <begin position="20"/>
        <end position="46"/>
    </location>
</feature>
<comment type="caution">
    <text evidence="2">The sequence shown here is derived from an EMBL/GenBank/DDBJ whole genome shotgun (WGS) entry which is preliminary data.</text>
</comment>
<evidence type="ECO:0000313" key="3">
    <source>
        <dbReference type="Proteomes" id="UP000280346"/>
    </source>
</evidence>
<dbReference type="EMBL" id="RZIJ01000053">
    <property type="protein sequence ID" value="RUQ60436.1"/>
    <property type="molecule type" value="Genomic_DNA"/>
</dbReference>
<keyword evidence="3" id="KW-1185">Reference proteome</keyword>
<keyword evidence="1" id="KW-0812">Transmembrane</keyword>
<gene>
    <name evidence="2" type="ORF">EJ913_30545</name>
</gene>
<dbReference type="Proteomes" id="UP000280346">
    <property type="component" value="Unassembled WGS sequence"/>
</dbReference>
<accession>A0A433IZB4</accession>
<dbReference type="AlphaFoldDB" id="A0A433IZB4"/>
<sequence length="105" mass="11669">MGARRTGEPVEAAPRPRAAVMWLTSVLATLFVPPAVLSAKVFLILFQESGGPMSSLQIRDMLLGDGRMLLAFMAFFPFVGFAVQRHILWREGRPLFILRKPASKL</sequence>
<keyword evidence="1" id="KW-1133">Transmembrane helix</keyword>
<name>A0A433IZB4_9PROT</name>
<protein>
    <submittedName>
        <fullName evidence="2">Uncharacterized protein</fullName>
    </submittedName>
</protein>